<reference evidence="1" key="1">
    <citation type="submission" date="2021-02" db="EMBL/GenBank/DDBJ databases">
        <title>Infant gut strain persistence is associated with maternal origin, phylogeny, and functional potential including surface adhesion and iron acquisition.</title>
        <authorList>
            <person name="Lou Y.C."/>
        </authorList>
    </citation>
    <scope>NUCLEOTIDE SEQUENCE</scope>
    <source>
        <strain evidence="1">L3_108_000G1_dasL3_108_000G1_metabat.metabat.11</strain>
    </source>
</reference>
<evidence type="ECO:0000313" key="2">
    <source>
        <dbReference type="Proteomes" id="UP000751224"/>
    </source>
</evidence>
<dbReference type="AlphaFoldDB" id="A0A943EFS6"/>
<proteinExistence type="predicted"/>
<dbReference type="Proteomes" id="UP000751224">
    <property type="component" value="Unassembled WGS sequence"/>
</dbReference>
<organism evidence="1 2">
    <name type="scientific">Thomasclavelia spiroformis</name>
    <dbReference type="NCBI Taxonomy" id="29348"/>
    <lineage>
        <taxon>Bacteria</taxon>
        <taxon>Bacillati</taxon>
        <taxon>Bacillota</taxon>
        <taxon>Erysipelotrichia</taxon>
        <taxon>Erysipelotrichales</taxon>
        <taxon>Coprobacillaceae</taxon>
        <taxon>Thomasclavelia</taxon>
    </lineage>
</organism>
<comment type="caution">
    <text evidence="1">The sequence shown here is derived from an EMBL/GenBank/DDBJ whole genome shotgun (WGS) entry which is preliminary data.</text>
</comment>
<evidence type="ECO:0000313" key="1">
    <source>
        <dbReference type="EMBL" id="MBS5588045.1"/>
    </source>
</evidence>
<gene>
    <name evidence="1" type="ORF">KHX14_04395</name>
</gene>
<protein>
    <submittedName>
        <fullName evidence="1">Uncharacterized protein</fullName>
    </submittedName>
</protein>
<sequence>MNKKYKRYMQIFFMFAGILLLVGCSSLKKEEGLGIFEYYLKPDGENRLAVTLKITNPSTSAKREFSFPSVGENIELDESSKQTLWIESGKTKELKYHVNLGEDGKHGAQGIINDKFCVFDGLHTLLLPEEAYVEGISNEEVLMKQLSINLESEKGWMEVNPFEMKKNVTWPDLYDLMNDCFAMGEFERREINVEDGKLNIYGPQGEKWTQDVIYEEALKSLLSYYQNLFTLKKEYSVIFLPGEKQIIGGAGSHSVGASFNPENTRDWELLSHRMFHAFLDSSLHGQTLHMAPLLWFSEGLATYYENIALQQMPESMRISYGWKDDLQFAKLYDQYLYMRCKEPVLYQIAPMEEEGLKSQAQVEFLHYIQAPLMIKRMETIAGKDSVLNELLKCYEWDSFSMEDMVKQLLKDDYVENWKNYFVGKEIIPLWQLGKTVRNDSTIVEHLNSAEWTLGSWLNKELEYYPIEKISIEELENLKENNDLNQFSYADSETEKSIHEYSKLIDELLKANCLKIKEAGFEVGDPMARYEYLENMDGKVEEE</sequence>
<name>A0A943EFS6_9FIRM</name>
<dbReference type="Gene3D" id="1.10.390.10">
    <property type="entry name" value="Neutral Protease Domain 2"/>
    <property type="match status" value="1"/>
</dbReference>
<dbReference type="EMBL" id="JAGZCC010000018">
    <property type="protein sequence ID" value="MBS5588045.1"/>
    <property type="molecule type" value="Genomic_DNA"/>
</dbReference>
<dbReference type="PROSITE" id="PS51257">
    <property type="entry name" value="PROKAR_LIPOPROTEIN"/>
    <property type="match status" value="1"/>
</dbReference>
<dbReference type="RefSeq" id="WP_303886584.1">
    <property type="nucleotide sequence ID" value="NZ_JAGZCC010000018.1"/>
</dbReference>
<dbReference type="InterPro" id="IPR027268">
    <property type="entry name" value="Peptidase_M4/M1_CTD_sf"/>
</dbReference>
<accession>A0A943EFS6</accession>